<dbReference type="PANTHER" id="PTHR33495:SF2">
    <property type="entry name" value="ANTI-SIGMA FACTOR ANTAGONIST TM_1081-RELATED"/>
    <property type="match status" value="1"/>
</dbReference>
<dbReference type="GO" id="GO:0043856">
    <property type="term" value="F:anti-sigma factor antagonist activity"/>
    <property type="evidence" value="ECO:0007669"/>
    <property type="project" value="InterPro"/>
</dbReference>
<dbReference type="NCBIfam" id="TIGR00377">
    <property type="entry name" value="ant_ant_sig"/>
    <property type="match status" value="1"/>
</dbReference>
<dbReference type="Proteomes" id="UP000238362">
    <property type="component" value="Unassembled WGS sequence"/>
</dbReference>
<comment type="caution">
    <text evidence="4">The sequence shown here is derived from an EMBL/GenBank/DDBJ whole genome shotgun (WGS) entry which is preliminary data.</text>
</comment>
<evidence type="ECO:0000313" key="5">
    <source>
        <dbReference type="Proteomes" id="UP000238362"/>
    </source>
</evidence>
<dbReference type="SUPFAM" id="SSF52091">
    <property type="entry name" value="SpoIIaa-like"/>
    <property type="match status" value="1"/>
</dbReference>
<gene>
    <name evidence="4" type="ORF">B0I33_105340</name>
</gene>
<dbReference type="InterPro" id="IPR036513">
    <property type="entry name" value="STAS_dom_sf"/>
</dbReference>
<accession>A0A2T0LVC0</accession>
<evidence type="ECO:0000259" key="3">
    <source>
        <dbReference type="PROSITE" id="PS50801"/>
    </source>
</evidence>
<protein>
    <recommendedName>
        <fullName evidence="2">Anti-sigma factor antagonist</fullName>
    </recommendedName>
</protein>
<dbReference type="Pfam" id="PF01740">
    <property type="entry name" value="STAS"/>
    <property type="match status" value="1"/>
</dbReference>
<evidence type="ECO:0000313" key="4">
    <source>
        <dbReference type="EMBL" id="PRX47758.1"/>
    </source>
</evidence>
<feature type="domain" description="STAS" evidence="3">
    <location>
        <begin position="21"/>
        <end position="106"/>
    </location>
</feature>
<proteinExistence type="inferred from homology"/>
<comment type="similarity">
    <text evidence="1 2">Belongs to the anti-sigma-factor antagonist family.</text>
</comment>
<dbReference type="CDD" id="cd07043">
    <property type="entry name" value="STAS_anti-anti-sigma_factors"/>
    <property type="match status" value="1"/>
</dbReference>
<dbReference type="PROSITE" id="PS50801">
    <property type="entry name" value="STAS"/>
    <property type="match status" value="1"/>
</dbReference>
<reference evidence="4 5" key="1">
    <citation type="submission" date="2018-03" db="EMBL/GenBank/DDBJ databases">
        <title>Genomic Encyclopedia of Type Strains, Phase III (KMG-III): the genomes of soil and plant-associated and newly described type strains.</title>
        <authorList>
            <person name="Whitman W."/>
        </authorList>
    </citation>
    <scope>NUCLEOTIDE SEQUENCE [LARGE SCALE GENOMIC DNA]</scope>
    <source>
        <strain evidence="4 5">CGMCC 4.7125</strain>
    </source>
</reference>
<dbReference type="AlphaFoldDB" id="A0A2T0LVC0"/>
<dbReference type="InterPro" id="IPR002645">
    <property type="entry name" value="STAS_dom"/>
</dbReference>
<keyword evidence="5" id="KW-1185">Reference proteome</keyword>
<sequence>MYPANENSDLLSPAVRRVDSGTAVLEAAGEIDLGSAPLLAARLDEVLVRRPAVLVVDLAGVEFMGAAGLNVLVRGHQSAARGGTALHLIAGRHVRRVVTLCGLAGVLRVHDALHARSPDPNMRLIGWNRTG</sequence>
<organism evidence="4 5">
    <name type="scientific">Prauserella shujinwangii</name>
    <dbReference type="NCBI Taxonomy" id="1453103"/>
    <lineage>
        <taxon>Bacteria</taxon>
        <taxon>Bacillati</taxon>
        <taxon>Actinomycetota</taxon>
        <taxon>Actinomycetes</taxon>
        <taxon>Pseudonocardiales</taxon>
        <taxon>Pseudonocardiaceae</taxon>
        <taxon>Prauserella</taxon>
    </lineage>
</organism>
<evidence type="ECO:0000256" key="1">
    <source>
        <dbReference type="ARBA" id="ARBA00009013"/>
    </source>
</evidence>
<dbReference type="Gene3D" id="3.30.750.24">
    <property type="entry name" value="STAS domain"/>
    <property type="match status" value="1"/>
</dbReference>
<dbReference type="PANTHER" id="PTHR33495">
    <property type="entry name" value="ANTI-SIGMA FACTOR ANTAGONIST TM_1081-RELATED-RELATED"/>
    <property type="match status" value="1"/>
</dbReference>
<dbReference type="InterPro" id="IPR003658">
    <property type="entry name" value="Anti-sigma_ant"/>
</dbReference>
<dbReference type="EMBL" id="PVNH01000005">
    <property type="protein sequence ID" value="PRX47758.1"/>
    <property type="molecule type" value="Genomic_DNA"/>
</dbReference>
<name>A0A2T0LVC0_9PSEU</name>
<evidence type="ECO:0000256" key="2">
    <source>
        <dbReference type="RuleBase" id="RU003749"/>
    </source>
</evidence>